<keyword evidence="3 5" id="KW-0548">Nucleotidyltransferase</keyword>
<dbReference type="NCBIfam" id="NF009905">
    <property type="entry name" value="PRK13368.1"/>
    <property type="match status" value="1"/>
</dbReference>
<evidence type="ECO:0000256" key="4">
    <source>
        <dbReference type="ARBA" id="ARBA00022985"/>
    </source>
</evidence>
<comment type="subcellular location">
    <subcellularLocation>
        <location evidence="5">Cytoplasm</location>
    </subcellularLocation>
    <subcellularLocation>
        <location evidence="1">Membrane</location>
    </subcellularLocation>
</comment>
<dbReference type="Proteomes" id="UP000245647">
    <property type="component" value="Unassembled WGS sequence"/>
</dbReference>
<dbReference type="NCBIfam" id="NF003950">
    <property type="entry name" value="PRK05450.1-3"/>
    <property type="match status" value="1"/>
</dbReference>
<dbReference type="NCBIfam" id="TIGR00466">
    <property type="entry name" value="kdsB"/>
    <property type="match status" value="1"/>
</dbReference>
<dbReference type="InterPro" id="IPR004528">
    <property type="entry name" value="KdsB"/>
</dbReference>
<dbReference type="OrthoDB" id="9815559at2"/>
<dbReference type="GO" id="GO:0008690">
    <property type="term" value="F:3-deoxy-manno-octulosonate cytidylyltransferase activity"/>
    <property type="evidence" value="ECO:0007669"/>
    <property type="project" value="UniProtKB-UniRule"/>
</dbReference>
<evidence type="ECO:0000256" key="1">
    <source>
        <dbReference type="ARBA" id="ARBA00004370"/>
    </source>
</evidence>
<reference evidence="6 7" key="1">
    <citation type="submission" date="2018-04" db="EMBL/GenBank/DDBJ databases">
        <title>Pedobacter chongqingensis sp. nov., isolated from a rottenly hemp rope.</title>
        <authorList>
            <person name="Cai Y."/>
        </authorList>
    </citation>
    <scope>NUCLEOTIDE SEQUENCE [LARGE SCALE GENOMIC DNA]</scope>
    <source>
        <strain evidence="6 7">FJ4-8</strain>
    </source>
</reference>
<dbReference type="AlphaFoldDB" id="A0A2U2PK02"/>
<dbReference type="GO" id="GO:0009103">
    <property type="term" value="P:lipopolysaccharide biosynthetic process"/>
    <property type="evidence" value="ECO:0007669"/>
    <property type="project" value="UniProtKB-UniRule"/>
</dbReference>
<dbReference type="GO" id="GO:0033468">
    <property type="term" value="P:CMP-keto-3-deoxy-D-manno-octulosonic acid biosynthetic process"/>
    <property type="evidence" value="ECO:0007669"/>
    <property type="project" value="UniProtKB-UniRule"/>
</dbReference>
<evidence type="ECO:0000313" key="6">
    <source>
        <dbReference type="EMBL" id="PWG81737.1"/>
    </source>
</evidence>
<dbReference type="CDD" id="cd02517">
    <property type="entry name" value="CMP-KDO-Synthetase"/>
    <property type="match status" value="1"/>
</dbReference>
<dbReference type="GO" id="GO:0016020">
    <property type="term" value="C:membrane"/>
    <property type="evidence" value="ECO:0007669"/>
    <property type="project" value="UniProtKB-SubCell"/>
</dbReference>
<dbReference type="PANTHER" id="PTHR42866:SF2">
    <property type="entry name" value="3-DEOXY-MANNO-OCTULOSONATE CYTIDYLYLTRANSFERASE, MITOCHONDRIAL"/>
    <property type="match status" value="1"/>
</dbReference>
<keyword evidence="5" id="KW-0963">Cytoplasm</keyword>
<sequence>METTNHATNSTHNTQLRILGVIPARFASSRFPGKPLVDIHGKSMIQRVYERAKESTKLDELVVATDDERILLHVNDFGGRAILTADTHQSGTDRCAEAAHKLPGFNVIINIQGDEPYIDSRQIDLLASCFAEPETALATLVKKITTGSELSNPNSPKVILNRNSEAIYFSRTPIPFLRGILQGEDHEEWLSHHTFFKHIGIYGYRADTLEAITHLPVSILEKAESLEQLRWIENGYKIKVAVTDIETQAIDTPADLQAILKKHNQ</sequence>
<dbReference type="HAMAP" id="MF_00057">
    <property type="entry name" value="KdsB"/>
    <property type="match status" value="1"/>
</dbReference>
<comment type="pathway">
    <text evidence="5">Nucleotide-sugar biosynthesis; CMP-3-deoxy-D-manno-octulosonate biosynthesis; CMP-3-deoxy-D-manno-octulosonate from 3-deoxy-D-manno-octulosonate and CTP: step 1/1.</text>
</comment>
<dbReference type="NCBIfam" id="NF003952">
    <property type="entry name" value="PRK05450.1-5"/>
    <property type="match status" value="1"/>
</dbReference>
<accession>A0A2U2PK02</accession>
<comment type="similarity">
    <text evidence="5">Belongs to the KdsB family.</text>
</comment>
<keyword evidence="4 5" id="KW-0448">Lipopolysaccharide biosynthesis</keyword>
<dbReference type="Pfam" id="PF02348">
    <property type="entry name" value="CTP_transf_3"/>
    <property type="match status" value="1"/>
</dbReference>
<dbReference type="RefSeq" id="WP_109414682.1">
    <property type="nucleotide sequence ID" value="NZ_QEAS01000003.1"/>
</dbReference>
<dbReference type="InterPro" id="IPR003329">
    <property type="entry name" value="Cytidylyl_trans"/>
</dbReference>
<comment type="function">
    <text evidence="5">Activates KDO (a required 8-carbon sugar) for incorporation into bacterial lipopolysaccharide in Gram-negative bacteria.</text>
</comment>
<dbReference type="PANTHER" id="PTHR42866">
    <property type="entry name" value="3-DEOXY-MANNO-OCTULOSONATE CYTIDYLYLTRANSFERASE"/>
    <property type="match status" value="1"/>
</dbReference>
<gene>
    <name evidence="5 6" type="primary">kdsB</name>
    <name evidence="6" type="ORF">DDR33_05065</name>
</gene>
<protein>
    <recommendedName>
        <fullName evidence="5">3-deoxy-manno-octulosonate cytidylyltransferase</fullName>
        <ecNumber evidence="5">2.7.7.38</ecNumber>
    </recommendedName>
    <alternativeName>
        <fullName evidence="5">CMP-2-keto-3-deoxyoctulosonic acid synthase</fullName>
        <shortName evidence="5">CKS</shortName>
        <shortName evidence="5">CMP-KDO synthase</shortName>
    </alternativeName>
</protein>
<proteinExistence type="inferred from homology"/>
<dbReference type="EC" id="2.7.7.38" evidence="5"/>
<evidence type="ECO:0000256" key="3">
    <source>
        <dbReference type="ARBA" id="ARBA00022695"/>
    </source>
</evidence>
<comment type="catalytic activity">
    <reaction evidence="5">
        <text>3-deoxy-alpha-D-manno-oct-2-ulosonate + CTP = CMP-3-deoxy-beta-D-manno-octulosonate + diphosphate</text>
        <dbReference type="Rhea" id="RHEA:23448"/>
        <dbReference type="ChEBI" id="CHEBI:33019"/>
        <dbReference type="ChEBI" id="CHEBI:37563"/>
        <dbReference type="ChEBI" id="CHEBI:85986"/>
        <dbReference type="ChEBI" id="CHEBI:85987"/>
        <dbReference type="EC" id="2.7.7.38"/>
    </reaction>
</comment>
<organism evidence="6 7">
    <name type="scientific">Pararcticibacter amylolyticus</name>
    <dbReference type="NCBI Taxonomy" id="2173175"/>
    <lineage>
        <taxon>Bacteria</taxon>
        <taxon>Pseudomonadati</taxon>
        <taxon>Bacteroidota</taxon>
        <taxon>Sphingobacteriia</taxon>
        <taxon>Sphingobacteriales</taxon>
        <taxon>Sphingobacteriaceae</taxon>
        <taxon>Pararcticibacter</taxon>
    </lineage>
</organism>
<comment type="caution">
    <text evidence="6">The sequence shown here is derived from an EMBL/GenBank/DDBJ whole genome shotgun (WGS) entry which is preliminary data.</text>
</comment>
<dbReference type="SUPFAM" id="SSF53448">
    <property type="entry name" value="Nucleotide-diphospho-sugar transferases"/>
    <property type="match status" value="1"/>
</dbReference>
<dbReference type="FunFam" id="3.90.550.10:FF:000011">
    <property type="entry name" value="3-deoxy-manno-octulosonate cytidylyltransferase"/>
    <property type="match status" value="1"/>
</dbReference>
<evidence type="ECO:0000256" key="5">
    <source>
        <dbReference type="HAMAP-Rule" id="MF_00057"/>
    </source>
</evidence>
<evidence type="ECO:0000256" key="2">
    <source>
        <dbReference type="ARBA" id="ARBA00022679"/>
    </source>
</evidence>
<evidence type="ECO:0000313" key="7">
    <source>
        <dbReference type="Proteomes" id="UP000245647"/>
    </source>
</evidence>
<keyword evidence="2 5" id="KW-0808">Transferase</keyword>
<keyword evidence="7" id="KW-1185">Reference proteome</keyword>
<dbReference type="InterPro" id="IPR029044">
    <property type="entry name" value="Nucleotide-diphossugar_trans"/>
</dbReference>
<name>A0A2U2PK02_9SPHI</name>
<dbReference type="GO" id="GO:0005829">
    <property type="term" value="C:cytosol"/>
    <property type="evidence" value="ECO:0007669"/>
    <property type="project" value="TreeGrafter"/>
</dbReference>
<dbReference type="EMBL" id="QEAS01000003">
    <property type="protein sequence ID" value="PWG81737.1"/>
    <property type="molecule type" value="Genomic_DNA"/>
</dbReference>
<dbReference type="UniPathway" id="UPA00358">
    <property type="reaction ID" value="UER00476"/>
</dbReference>
<dbReference type="Gene3D" id="3.90.550.10">
    <property type="entry name" value="Spore Coat Polysaccharide Biosynthesis Protein SpsA, Chain A"/>
    <property type="match status" value="1"/>
</dbReference>